<evidence type="ECO:0000259" key="8">
    <source>
        <dbReference type="PROSITE" id="PS50157"/>
    </source>
</evidence>
<name>A0AA38IAJ8_9CUCU</name>
<keyword evidence="2" id="KW-0479">Metal-binding</keyword>
<dbReference type="GO" id="GO:0005634">
    <property type="term" value="C:nucleus"/>
    <property type="evidence" value="ECO:0007669"/>
    <property type="project" value="UniProtKB-SubCell"/>
</dbReference>
<dbReference type="Pfam" id="PF00096">
    <property type="entry name" value="zf-C2H2"/>
    <property type="match status" value="2"/>
</dbReference>
<keyword evidence="4 7" id="KW-0863">Zinc-finger</keyword>
<evidence type="ECO:0000256" key="3">
    <source>
        <dbReference type="ARBA" id="ARBA00022737"/>
    </source>
</evidence>
<sequence length="181" mass="20828">MWYCTNAHTPGKNPTSATSVVGQTSVLRTHMLIHTGRPVSCNLCPKRFCRPAQLRLHMRDHTGEKPYQCTECDQAFKQMSHLSDHVKRHSDERPYKCSHCDKGFKQMSTLKSHITIHTGEKPFKCSQCPYACRQRYSLTQHMKQHSADTPNPEKPHFCNLCQKGYSTMAMLMSHNDLVHKV</sequence>
<dbReference type="SMART" id="SM00355">
    <property type="entry name" value="ZnF_C2H2"/>
    <property type="match status" value="5"/>
</dbReference>
<dbReference type="FunFam" id="3.30.160.60:FF:001158">
    <property type="entry name" value="zinc finger protein 22"/>
    <property type="match status" value="1"/>
</dbReference>
<dbReference type="SUPFAM" id="SSF57667">
    <property type="entry name" value="beta-beta-alpha zinc fingers"/>
    <property type="match status" value="4"/>
</dbReference>
<evidence type="ECO:0000313" key="10">
    <source>
        <dbReference type="Proteomes" id="UP001168821"/>
    </source>
</evidence>
<evidence type="ECO:0000313" key="9">
    <source>
        <dbReference type="EMBL" id="KAJ3651856.1"/>
    </source>
</evidence>
<keyword evidence="3" id="KW-0677">Repeat</keyword>
<comment type="subcellular location">
    <subcellularLocation>
        <location evidence="1">Nucleus</location>
    </subcellularLocation>
</comment>
<dbReference type="EMBL" id="JALNTZ010000005">
    <property type="protein sequence ID" value="KAJ3651856.1"/>
    <property type="molecule type" value="Genomic_DNA"/>
</dbReference>
<feature type="domain" description="C2H2-type" evidence="8">
    <location>
        <begin position="67"/>
        <end position="94"/>
    </location>
</feature>
<dbReference type="PROSITE" id="PS50157">
    <property type="entry name" value="ZINC_FINGER_C2H2_2"/>
    <property type="match status" value="5"/>
</dbReference>
<dbReference type="AlphaFoldDB" id="A0AA38IAJ8"/>
<evidence type="ECO:0000256" key="7">
    <source>
        <dbReference type="PROSITE-ProRule" id="PRU00042"/>
    </source>
</evidence>
<evidence type="ECO:0000256" key="2">
    <source>
        <dbReference type="ARBA" id="ARBA00022723"/>
    </source>
</evidence>
<dbReference type="Gene3D" id="3.30.160.60">
    <property type="entry name" value="Classic Zinc Finger"/>
    <property type="match status" value="4"/>
</dbReference>
<proteinExistence type="predicted"/>
<evidence type="ECO:0000256" key="4">
    <source>
        <dbReference type="ARBA" id="ARBA00022771"/>
    </source>
</evidence>
<evidence type="ECO:0000256" key="6">
    <source>
        <dbReference type="ARBA" id="ARBA00023242"/>
    </source>
</evidence>
<evidence type="ECO:0000256" key="1">
    <source>
        <dbReference type="ARBA" id="ARBA00004123"/>
    </source>
</evidence>
<dbReference type="FunFam" id="3.30.160.60:FF:003539">
    <property type="match status" value="1"/>
</dbReference>
<dbReference type="GO" id="GO:0008270">
    <property type="term" value="F:zinc ion binding"/>
    <property type="evidence" value="ECO:0007669"/>
    <property type="project" value="UniProtKB-KW"/>
</dbReference>
<feature type="domain" description="C2H2-type" evidence="8">
    <location>
        <begin position="95"/>
        <end position="122"/>
    </location>
</feature>
<keyword evidence="6" id="KW-0539">Nucleus</keyword>
<feature type="domain" description="C2H2-type" evidence="8">
    <location>
        <begin position="156"/>
        <end position="181"/>
    </location>
</feature>
<dbReference type="PANTHER" id="PTHR24379:SF121">
    <property type="entry name" value="C2H2-TYPE DOMAIN-CONTAINING PROTEIN"/>
    <property type="match status" value="1"/>
</dbReference>
<feature type="domain" description="C2H2-type" evidence="8">
    <location>
        <begin position="123"/>
        <end position="150"/>
    </location>
</feature>
<dbReference type="InterPro" id="IPR013087">
    <property type="entry name" value="Znf_C2H2_type"/>
</dbReference>
<comment type="caution">
    <text evidence="9">The sequence shown here is derived from an EMBL/GenBank/DDBJ whole genome shotgun (WGS) entry which is preliminary data.</text>
</comment>
<dbReference type="FunFam" id="3.30.160.60:FF:000448">
    <property type="entry name" value="RE1-silencing transcription factor A"/>
    <property type="match status" value="1"/>
</dbReference>
<keyword evidence="10" id="KW-1185">Reference proteome</keyword>
<gene>
    <name evidence="9" type="ORF">Zmor_017864</name>
</gene>
<feature type="domain" description="C2H2-type" evidence="8">
    <location>
        <begin position="39"/>
        <end position="66"/>
    </location>
</feature>
<protein>
    <recommendedName>
        <fullName evidence="8">C2H2-type domain-containing protein</fullName>
    </recommendedName>
</protein>
<dbReference type="PROSITE" id="PS00028">
    <property type="entry name" value="ZINC_FINGER_C2H2_1"/>
    <property type="match status" value="5"/>
</dbReference>
<keyword evidence="5" id="KW-0862">Zinc</keyword>
<dbReference type="PANTHER" id="PTHR24379">
    <property type="entry name" value="KRAB AND ZINC FINGER DOMAIN-CONTAINING"/>
    <property type="match status" value="1"/>
</dbReference>
<dbReference type="InterPro" id="IPR036236">
    <property type="entry name" value="Znf_C2H2_sf"/>
</dbReference>
<evidence type="ECO:0000256" key="5">
    <source>
        <dbReference type="ARBA" id="ARBA00022833"/>
    </source>
</evidence>
<dbReference type="Proteomes" id="UP001168821">
    <property type="component" value="Unassembled WGS sequence"/>
</dbReference>
<dbReference type="Pfam" id="PF13465">
    <property type="entry name" value="zf-H2C2_2"/>
    <property type="match status" value="1"/>
</dbReference>
<organism evidence="9 10">
    <name type="scientific">Zophobas morio</name>
    <dbReference type="NCBI Taxonomy" id="2755281"/>
    <lineage>
        <taxon>Eukaryota</taxon>
        <taxon>Metazoa</taxon>
        <taxon>Ecdysozoa</taxon>
        <taxon>Arthropoda</taxon>
        <taxon>Hexapoda</taxon>
        <taxon>Insecta</taxon>
        <taxon>Pterygota</taxon>
        <taxon>Neoptera</taxon>
        <taxon>Endopterygota</taxon>
        <taxon>Coleoptera</taxon>
        <taxon>Polyphaga</taxon>
        <taxon>Cucujiformia</taxon>
        <taxon>Tenebrionidae</taxon>
        <taxon>Zophobas</taxon>
    </lineage>
</organism>
<accession>A0AA38IAJ8</accession>
<reference evidence="9" key="1">
    <citation type="journal article" date="2023" name="G3 (Bethesda)">
        <title>Whole genome assemblies of Zophobas morio and Tenebrio molitor.</title>
        <authorList>
            <person name="Kaur S."/>
            <person name="Stinson S.A."/>
            <person name="diCenzo G.C."/>
        </authorList>
    </citation>
    <scope>NUCLEOTIDE SEQUENCE</scope>
    <source>
        <strain evidence="9">QUZm001</strain>
    </source>
</reference>